<comment type="caution">
    <text evidence="1">The sequence shown here is derived from an EMBL/GenBank/DDBJ whole genome shotgun (WGS) entry which is preliminary data.</text>
</comment>
<dbReference type="RefSeq" id="WP_227940549.1">
    <property type="nucleotide sequence ID" value="NZ_CAJCGK010000009.1"/>
</dbReference>
<evidence type="ECO:0000313" key="1">
    <source>
        <dbReference type="EMBL" id="MDT4286949.1"/>
    </source>
</evidence>
<reference evidence="1 2" key="1">
    <citation type="submission" date="2023-08" db="EMBL/GenBank/DDBJ databases">
        <title>Genomic surveillance of Staphylococcus haemolyticus neonatal outbreak in southern France.</title>
        <authorList>
            <person name="Magnan C."/>
            <person name="Morsli M."/>
            <person name="Thiery B."/>
            <person name="Salipante F."/>
            <person name="Attar J."/>
            <person name="Massimo D.M."/>
            <person name="Ory J."/>
            <person name="Pantel A."/>
            <person name="Lavigne J.-P."/>
        </authorList>
    </citation>
    <scope>NUCLEOTIDE SEQUENCE [LARGE SCALE GENOMIC DNA]</scope>
    <source>
        <strain evidence="1 2">NSH026</strain>
    </source>
</reference>
<evidence type="ECO:0008006" key="3">
    <source>
        <dbReference type="Google" id="ProtNLM"/>
    </source>
</evidence>
<gene>
    <name evidence="1" type="ORF">RO950_07930</name>
</gene>
<proteinExistence type="predicted"/>
<evidence type="ECO:0000313" key="2">
    <source>
        <dbReference type="Proteomes" id="UP001269271"/>
    </source>
</evidence>
<protein>
    <recommendedName>
        <fullName evidence="3">AP2 domain-containing protein</fullName>
    </recommendedName>
</protein>
<dbReference type="EMBL" id="JAVSOO010000018">
    <property type="protein sequence ID" value="MDT4286949.1"/>
    <property type="molecule type" value="Genomic_DNA"/>
</dbReference>
<keyword evidence="2" id="KW-1185">Reference proteome</keyword>
<dbReference type="Proteomes" id="UP001269271">
    <property type="component" value="Unassembled WGS sequence"/>
</dbReference>
<accession>A0ABU3IHB5</accession>
<organism evidence="1 2">
    <name type="scientific">Staphylococcus haemolyticus</name>
    <dbReference type="NCBI Taxonomy" id="1283"/>
    <lineage>
        <taxon>Bacteria</taxon>
        <taxon>Bacillati</taxon>
        <taxon>Bacillota</taxon>
        <taxon>Bacilli</taxon>
        <taxon>Bacillales</taxon>
        <taxon>Staphylococcaceae</taxon>
        <taxon>Staphylococcus</taxon>
    </lineage>
</organism>
<sequence length="222" mass="26501">MINLDRNSKGQFVKGKNIRDKTGKKYGRLTVLSLSKKRSGRKTYWNCICECGNTVEVRSDCLGTTLSCGCLKREQNRINLTANHSHKQSRTRLYHIWQNMKSRCYNQNNKRYENYGRKGIKVCEEWLDFNVFYQWSLKSGYNDTMTIERNDIEKGYYPENCCWIPFNEQANNRNRTIWVEWNGKKRNLKQWSKELGINYGTLNSRYNRSGMRPPELFYPVKR</sequence>
<name>A0ABU3IHB5_STAHA</name>